<keyword evidence="1 6" id="KW-0540">Nuclease</keyword>
<dbReference type="CDD" id="cd00221">
    <property type="entry name" value="Vsr"/>
    <property type="match status" value="1"/>
</dbReference>
<evidence type="ECO:0000256" key="6">
    <source>
        <dbReference type="PIRNR" id="PIRNR018267"/>
    </source>
</evidence>
<comment type="caution">
    <text evidence="8">The sequence shown here is derived from an EMBL/GenBank/DDBJ whole genome shotgun (WGS) entry which is preliminary data.</text>
</comment>
<feature type="domain" description="DUF559" evidence="7">
    <location>
        <begin position="95"/>
        <end position="135"/>
    </location>
</feature>
<keyword evidence="2 6" id="KW-0255">Endonuclease</keyword>
<dbReference type="PIRSF" id="PIRSF018267">
    <property type="entry name" value="VSR_endonuc"/>
    <property type="match status" value="1"/>
</dbReference>
<dbReference type="Pfam" id="PF03852">
    <property type="entry name" value="Vsr"/>
    <property type="match status" value="1"/>
</dbReference>
<gene>
    <name evidence="8" type="ORF">BC343_30220</name>
</gene>
<keyword evidence="9" id="KW-1185">Reference proteome</keyword>
<dbReference type="Proteomes" id="UP000189739">
    <property type="component" value="Unassembled WGS sequence"/>
</dbReference>
<dbReference type="InterPro" id="IPR007569">
    <property type="entry name" value="DUF559"/>
</dbReference>
<evidence type="ECO:0000259" key="7">
    <source>
        <dbReference type="Pfam" id="PF04480"/>
    </source>
</evidence>
<keyword evidence="5 6" id="KW-0234">DNA repair</keyword>
<comment type="function">
    <text evidence="6">May nick specific sequences that contain T:G mispairs resulting from m5C-deamination.</text>
</comment>
<keyword evidence="4 6" id="KW-0378">Hydrolase</keyword>
<dbReference type="AlphaFoldDB" id="A0A1S9PD84"/>
<evidence type="ECO:0000256" key="5">
    <source>
        <dbReference type="ARBA" id="ARBA00023204"/>
    </source>
</evidence>
<evidence type="ECO:0000256" key="1">
    <source>
        <dbReference type="ARBA" id="ARBA00022722"/>
    </source>
</evidence>
<dbReference type="EMBL" id="MBTF01000022">
    <property type="protein sequence ID" value="OOQ58946.1"/>
    <property type="molecule type" value="Genomic_DNA"/>
</dbReference>
<dbReference type="GO" id="GO:0004519">
    <property type="term" value="F:endonuclease activity"/>
    <property type="evidence" value="ECO:0007669"/>
    <property type="project" value="UniProtKB-KW"/>
</dbReference>
<organism evidence="8 9">
    <name type="scientific">Mucilaginibacter pedocola</name>
    <dbReference type="NCBI Taxonomy" id="1792845"/>
    <lineage>
        <taxon>Bacteria</taxon>
        <taxon>Pseudomonadati</taxon>
        <taxon>Bacteroidota</taxon>
        <taxon>Sphingobacteriia</taxon>
        <taxon>Sphingobacteriales</taxon>
        <taxon>Sphingobacteriaceae</taxon>
        <taxon>Mucilaginibacter</taxon>
    </lineage>
</organism>
<dbReference type="RefSeq" id="WP_078349088.1">
    <property type="nucleotide sequence ID" value="NZ_MBTF01000022.1"/>
</dbReference>
<dbReference type="Gene3D" id="3.40.960.10">
    <property type="entry name" value="VSR Endonuclease"/>
    <property type="match status" value="1"/>
</dbReference>
<comment type="similarity">
    <text evidence="6">Belongs to the vsr family.</text>
</comment>
<evidence type="ECO:0000256" key="2">
    <source>
        <dbReference type="ARBA" id="ARBA00022759"/>
    </source>
</evidence>
<evidence type="ECO:0000256" key="3">
    <source>
        <dbReference type="ARBA" id="ARBA00022763"/>
    </source>
</evidence>
<protein>
    <recommendedName>
        <fullName evidence="6">Very short patch repair endonuclease</fullName>
        <ecNumber evidence="6">3.1.-.-</ecNumber>
    </recommendedName>
</protein>
<dbReference type="EC" id="3.1.-.-" evidence="6"/>
<dbReference type="OrthoDB" id="9801520at2"/>
<proteinExistence type="inferred from homology"/>
<dbReference type="NCBIfam" id="TIGR00632">
    <property type="entry name" value="vsr"/>
    <property type="match status" value="1"/>
</dbReference>
<dbReference type="InterPro" id="IPR004603">
    <property type="entry name" value="DNA_mismatch_endonuc_vsr"/>
</dbReference>
<name>A0A1S9PD84_9SPHI</name>
<evidence type="ECO:0000313" key="9">
    <source>
        <dbReference type="Proteomes" id="UP000189739"/>
    </source>
</evidence>
<evidence type="ECO:0000313" key="8">
    <source>
        <dbReference type="EMBL" id="OOQ58946.1"/>
    </source>
</evidence>
<sequence>MAYTFETSKARSDLMKKIKSGHTKPELVLRKKLWALGYRFRLHVKNLPGKPDIVFKGKKVAIFIDGEFWHGKNWEQKKTTIKQNREYWIPKIERNMARDRANTQTLQDAGWIVLRFWQNDIMRELELCVATIAACIAGSQ</sequence>
<keyword evidence="3 6" id="KW-0227">DNA damage</keyword>
<dbReference type="STRING" id="1792845.BC343_30220"/>
<dbReference type="GO" id="GO:0006298">
    <property type="term" value="P:mismatch repair"/>
    <property type="evidence" value="ECO:0007669"/>
    <property type="project" value="UniProtKB-UniRule"/>
</dbReference>
<dbReference type="SUPFAM" id="SSF52980">
    <property type="entry name" value="Restriction endonuclease-like"/>
    <property type="match status" value="1"/>
</dbReference>
<accession>A0A1S9PD84</accession>
<dbReference type="InterPro" id="IPR011335">
    <property type="entry name" value="Restrct_endonuc-II-like"/>
</dbReference>
<dbReference type="GO" id="GO:0016787">
    <property type="term" value="F:hydrolase activity"/>
    <property type="evidence" value="ECO:0007669"/>
    <property type="project" value="UniProtKB-KW"/>
</dbReference>
<reference evidence="8 9" key="1">
    <citation type="submission" date="2016-07" db="EMBL/GenBank/DDBJ databases">
        <title>Genomic analysis of zinc-resistant bacterium Mucilaginibacter pedocola TBZ30.</title>
        <authorList>
            <person name="Huang J."/>
            <person name="Tang J."/>
        </authorList>
    </citation>
    <scope>NUCLEOTIDE SEQUENCE [LARGE SCALE GENOMIC DNA]</scope>
    <source>
        <strain evidence="8 9">TBZ30</strain>
    </source>
</reference>
<dbReference type="Pfam" id="PF04480">
    <property type="entry name" value="DUF559"/>
    <property type="match status" value="1"/>
</dbReference>
<evidence type="ECO:0000256" key="4">
    <source>
        <dbReference type="ARBA" id="ARBA00022801"/>
    </source>
</evidence>